<protein>
    <recommendedName>
        <fullName evidence="1 4">Ribosome biogenesis GTPase A</fullName>
    </recommendedName>
</protein>
<organism evidence="7 8">
    <name type="scientific">Eggerthia catenaformis OT 569 = DSM 20559</name>
    <dbReference type="NCBI Taxonomy" id="999415"/>
    <lineage>
        <taxon>Bacteria</taxon>
        <taxon>Bacillati</taxon>
        <taxon>Bacillota</taxon>
        <taxon>Erysipelotrichia</taxon>
        <taxon>Erysipelotrichales</taxon>
        <taxon>Coprobacillaceae</taxon>
        <taxon>Eggerthia</taxon>
    </lineage>
</organism>
<dbReference type="eggNOG" id="COG1161">
    <property type="taxonomic scope" value="Bacteria"/>
</dbReference>
<dbReference type="FunFam" id="3.40.50.300:FF:000590">
    <property type="entry name" value="Ribosome biogenesis GTPase A"/>
    <property type="match status" value="1"/>
</dbReference>
<dbReference type="PATRIC" id="fig|999415.3.peg.1575"/>
<comment type="caution">
    <text evidence="7">The sequence shown here is derived from an EMBL/GenBank/DDBJ whole genome shotgun (WGS) entry which is preliminary data.</text>
</comment>
<dbReference type="Gene3D" id="1.10.1580.10">
    <property type="match status" value="1"/>
</dbReference>
<evidence type="ECO:0000256" key="2">
    <source>
        <dbReference type="ARBA" id="ARBA00022741"/>
    </source>
</evidence>
<dbReference type="InterPro" id="IPR023179">
    <property type="entry name" value="GTP-bd_ortho_bundle_sf"/>
</dbReference>
<dbReference type="BioCyc" id="ECAT999415-HMP:GTTI-1603-MONOMER"/>
<comment type="subcellular location">
    <subcellularLocation>
        <location evidence="4">Cytoplasm</location>
    </subcellularLocation>
</comment>
<dbReference type="InterPro" id="IPR006073">
    <property type="entry name" value="GTP-bd"/>
</dbReference>
<dbReference type="GO" id="GO:0005737">
    <property type="term" value="C:cytoplasm"/>
    <property type="evidence" value="ECO:0007669"/>
    <property type="project" value="UniProtKB-SubCell"/>
</dbReference>
<dbReference type="NCBIfam" id="TIGR03596">
    <property type="entry name" value="GTPase_YlqF"/>
    <property type="match status" value="1"/>
</dbReference>
<dbReference type="Pfam" id="PF01926">
    <property type="entry name" value="MMR_HSR1"/>
    <property type="match status" value="1"/>
</dbReference>
<dbReference type="EMBL" id="AGEJ01000024">
    <property type="protein sequence ID" value="EMD16145.1"/>
    <property type="molecule type" value="Genomic_DNA"/>
</dbReference>
<dbReference type="Gene3D" id="3.40.50.300">
    <property type="entry name" value="P-loop containing nucleotide triphosphate hydrolases"/>
    <property type="match status" value="1"/>
</dbReference>
<evidence type="ECO:0000256" key="5">
    <source>
        <dbReference type="PIRSR" id="PIRSR006230-1"/>
    </source>
</evidence>
<name>M2PZM6_9FIRM</name>
<evidence type="ECO:0000256" key="4">
    <source>
        <dbReference type="PIRNR" id="PIRNR006230"/>
    </source>
</evidence>
<comment type="similarity">
    <text evidence="4">Belongs to the TRAFAC class YlqF/YawG GTPase family. MTG1 subfamily.</text>
</comment>
<reference evidence="7 8" key="1">
    <citation type="submission" date="2013-02" db="EMBL/GenBank/DDBJ databases">
        <title>The Genome Sequence of Lactobacillus catenaformis F0143.</title>
        <authorList>
            <consortium name="The Broad Institute Genome Sequencing Platform"/>
            <person name="Earl A."/>
            <person name="Ward D."/>
            <person name="Feldgarden M."/>
            <person name="Gevers D."/>
            <person name="Izard J."/>
            <person name="Blanton J.M."/>
            <person name="Mathney J."/>
            <person name="Dewhirst F.E."/>
            <person name="Young S.K."/>
            <person name="Zeng Q."/>
            <person name="Gargeya S."/>
            <person name="Fitzgerald M."/>
            <person name="Haas B."/>
            <person name="Abouelleil A."/>
            <person name="Alvarado L."/>
            <person name="Arachchi H.M."/>
            <person name="Berlin A."/>
            <person name="Chapman S.B."/>
            <person name="Gearin G."/>
            <person name="Goldberg J."/>
            <person name="Griggs A."/>
            <person name="Gujja S."/>
            <person name="Hansen M."/>
            <person name="Heiman D."/>
            <person name="Howarth C."/>
            <person name="Larimer J."/>
            <person name="Lui A."/>
            <person name="MacDonald P.J.P."/>
            <person name="McCowen C."/>
            <person name="Montmayeur A."/>
            <person name="Murphy C."/>
            <person name="Neiman D."/>
            <person name="Pearson M."/>
            <person name="Priest M."/>
            <person name="Roberts A."/>
            <person name="Saif S."/>
            <person name="Shea T."/>
            <person name="Sisk P."/>
            <person name="Stolte C."/>
            <person name="Sykes S."/>
            <person name="Wortman J."/>
            <person name="Nusbaum C."/>
            <person name="Birren B."/>
        </authorList>
    </citation>
    <scope>NUCLEOTIDE SEQUENCE [LARGE SCALE GENOMIC DNA]</scope>
    <source>
        <strain evidence="7 8">OT 569</strain>
    </source>
</reference>
<keyword evidence="3 4" id="KW-0342">GTP-binding</keyword>
<feature type="binding site" evidence="5">
    <location>
        <position position="179"/>
    </location>
    <ligand>
        <name>GTP</name>
        <dbReference type="ChEBI" id="CHEBI:37565"/>
    </ligand>
</feature>
<keyword evidence="8" id="KW-1185">Reference proteome</keyword>
<dbReference type="AlphaFoldDB" id="M2PZM6"/>
<keyword evidence="2 4" id="KW-0547">Nucleotide-binding</keyword>
<feature type="binding site" evidence="5">
    <location>
        <begin position="135"/>
        <end position="140"/>
    </location>
    <ligand>
        <name>GTP</name>
        <dbReference type="ChEBI" id="CHEBI:37565"/>
    </ligand>
</feature>
<dbReference type="RefSeq" id="WP_004803759.1">
    <property type="nucleotide sequence ID" value="NZ_KB446649.1"/>
</dbReference>
<dbReference type="Proteomes" id="UP000011758">
    <property type="component" value="Unassembled WGS sequence"/>
</dbReference>
<dbReference type="InterPro" id="IPR016478">
    <property type="entry name" value="GTPase_MTG1"/>
</dbReference>
<dbReference type="PANTHER" id="PTHR45782">
    <property type="entry name" value="MITOCHONDRIAL RIBOSOME-ASSOCIATED GTPASE 1"/>
    <property type="match status" value="1"/>
</dbReference>
<keyword evidence="4" id="KW-0963">Cytoplasm</keyword>
<proteinExistence type="inferred from homology"/>
<dbReference type="GO" id="GO:0005525">
    <property type="term" value="F:GTP binding"/>
    <property type="evidence" value="ECO:0007669"/>
    <property type="project" value="UniProtKB-KW"/>
</dbReference>
<accession>M2PZM6</accession>
<gene>
    <name evidence="7" type="ORF">HMPREF9943_01548</name>
</gene>
<dbReference type="PIRSF" id="PIRSF006230">
    <property type="entry name" value="MG442"/>
    <property type="match status" value="1"/>
</dbReference>
<evidence type="ECO:0000313" key="7">
    <source>
        <dbReference type="EMBL" id="EMD16145.1"/>
    </source>
</evidence>
<evidence type="ECO:0000259" key="6">
    <source>
        <dbReference type="PROSITE" id="PS51721"/>
    </source>
</evidence>
<comment type="function">
    <text evidence="4">Required for a late step of 50S ribosomal subunit assembly. Has GTPase activity.</text>
</comment>
<dbReference type="GO" id="GO:0003924">
    <property type="term" value="F:GTPase activity"/>
    <property type="evidence" value="ECO:0007669"/>
    <property type="project" value="TreeGrafter"/>
</dbReference>
<dbReference type="InterPro" id="IPR030378">
    <property type="entry name" value="G_CP_dom"/>
</dbReference>
<dbReference type="PROSITE" id="PS51721">
    <property type="entry name" value="G_CP"/>
    <property type="match status" value="1"/>
</dbReference>
<dbReference type="OrthoDB" id="9779790at2"/>
<dbReference type="CDD" id="cd01856">
    <property type="entry name" value="YlqF"/>
    <property type="match status" value="1"/>
</dbReference>
<dbReference type="PANTHER" id="PTHR45782:SF4">
    <property type="entry name" value="MITOCHONDRIAL RIBOSOME-ASSOCIATED GTPASE 1"/>
    <property type="match status" value="1"/>
</dbReference>
<dbReference type="SUPFAM" id="SSF52540">
    <property type="entry name" value="P-loop containing nucleoside triphosphate hydrolases"/>
    <property type="match status" value="1"/>
</dbReference>
<dbReference type="STRING" id="999415.HMPREF9943_01548"/>
<evidence type="ECO:0000313" key="8">
    <source>
        <dbReference type="Proteomes" id="UP000011758"/>
    </source>
</evidence>
<evidence type="ECO:0000256" key="1">
    <source>
        <dbReference type="ARBA" id="ARBA00014898"/>
    </source>
</evidence>
<dbReference type="InterPro" id="IPR019991">
    <property type="entry name" value="GTP-bd_ribosome_bgen"/>
</dbReference>
<sequence>MNGNKANINWYPGHMAKAEREIESRIKIVDMVIELVDARAPFSSRNTSFDRILKNKPRLVLMTKSDLADSQITEKWQSFYKEKGFLSLAVNLKNFKEEKKIINMCLAMLSEKREKEAQKGLKIRAIRAMIIGVPNVGKSTLINALAKRKAAIAGNKPGVTKAQQIIRINKDFELFDTPGILPPKYSDFITSCNVALIGSIKKDILPLDDLFIYAVKYLNQHYSKALMKRYGLSFDENQDWILDAYDQIALVRHLPKKNGETDYDRVQDIFFKDLSDGVFGGITWENPYE</sequence>
<evidence type="ECO:0000256" key="3">
    <source>
        <dbReference type="ARBA" id="ARBA00023134"/>
    </source>
</evidence>
<dbReference type="GO" id="GO:0006412">
    <property type="term" value="P:translation"/>
    <property type="evidence" value="ECO:0007669"/>
    <property type="project" value="TreeGrafter"/>
</dbReference>
<dbReference type="InterPro" id="IPR027417">
    <property type="entry name" value="P-loop_NTPase"/>
</dbReference>
<feature type="domain" description="CP-type G" evidence="6">
    <location>
        <begin position="20"/>
        <end position="183"/>
    </location>
</feature>